<dbReference type="GO" id="GO:0046061">
    <property type="term" value="P:dATP catabolic process"/>
    <property type="evidence" value="ECO:0007669"/>
    <property type="project" value="TreeGrafter"/>
</dbReference>
<sequence>MLDRLVLIMERLRDPENGCPWDREQTFASIAPYTIEEAYEVADACERDDMAALKDELGDLLLQVVYHSRMAEERGAFAIGDVVTAICDKMIRRHPHVFGDGRSPGWEALKAEERRGHADASALAGVALGLPALLRAEKLQKRAARVGFDWPDADGPRAKIIEELAEVESAPDAEARAEEIGDLLFAVVNWARHHHVDAEAALRSANAKFERRFRSMEALADGGFATLDLAAQDRLWDRAKAAEKSPVSAPDSAPSPPR</sequence>
<dbReference type="PANTHER" id="PTHR30522:SF0">
    <property type="entry name" value="NUCLEOSIDE TRIPHOSPHATE PYROPHOSPHOHYDROLASE"/>
    <property type="match status" value="1"/>
</dbReference>
<dbReference type="CDD" id="cd11528">
    <property type="entry name" value="NTP-PPase_MazG_Nterm"/>
    <property type="match status" value="1"/>
</dbReference>
<dbReference type="GO" id="GO:0046076">
    <property type="term" value="P:dTTP catabolic process"/>
    <property type="evidence" value="ECO:0007669"/>
    <property type="project" value="TreeGrafter"/>
</dbReference>
<dbReference type="GO" id="GO:0006203">
    <property type="term" value="P:dGTP catabolic process"/>
    <property type="evidence" value="ECO:0007669"/>
    <property type="project" value="TreeGrafter"/>
</dbReference>
<dbReference type="GO" id="GO:0047693">
    <property type="term" value="F:ATP diphosphatase activity"/>
    <property type="evidence" value="ECO:0007669"/>
    <property type="project" value="UniProtKB-EC"/>
</dbReference>
<dbReference type="Gene3D" id="1.10.287.1080">
    <property type="entry name" value="MazG-like"/>
    <property type="match status" value="2"/>
</dbReference>
<dbReference type="InterPro" id="IPR011551">
    <property type="entry name" value="NTP_PyrPHydrolase_MazG"/>
</dbReference>
<dbReference type="InterPro" id="IPR004518">
    <property type="entry name" value="MazG-like_dom"/>
</dbReference>
<dbReference type="Proteomes" id="UP000179467">
    <property type="component" value="Unassembled WGS sequence"/>
</dbReference>
<dbReference type="EC" id="3.6.1.8" evidence="2"/>
<dbReference type="EMBL" id="MIPT01000001">
    <property type="protein sequence ID" value="OHT20363.1"/>
    <property type="molecule type" value="Genomic_DNA"/>
</dbReference>
<dbReference type="FunFam" id="1.10.287.1080:FF:000001">
    <property type="entry name" value="Nucleoside triphosphate pyrophosphohydrolase"/>
    <property type="match status" value="1"/>
</dbReference>
<evidence type="ECO:0000313" key="3">
    <source>
        <dbReference type="Proteomes" id="UP000179467"/>
    </source>
</evidence>
<dbReference type="PANTHER" id="PTHR30522">
    <property type="entry name" value="NUCLEOSIDE TRIPHOSPHATE PYROPHOSPHOHYDROLASE"/>
    <property type="match status" value="1"/>
</dbReference>
<feature type="domain" description="NTP pyrophosphohydrolase MazG-like" evidence="1">
    <location>
        <begin position="25"/>
        <end position="98"/>
    </location>
</feature>
<accession>A0A1S1HGL1</accession>
<dbReference type="RefSeq" id="WP_070933954.1">
    <property type="nucleotide sequence ID" value="NZ_MIPT01000001.1"/>
</dbReference>
<keyword evidence="3" id="KW-1185">Reference proteome</keyword>
<dbReference type="InterPro" id="IPR048015">
    <property type="entry name" value="NTP-PPase_MazG-like_N"/>
</dbReference>
<dbReference type="GO" id="GO:0006950">
    <property type="term" value="P:response to stress"/>
    <property type="evidence" value="ECO:0007669"/>
    <property type="project" value="UniProtKB-ARBA"/>
</dbReference>
<gene>
    <name evidence="2" type="primary">mazG</name>
    <name evidence="2" type="ORF">BHE75_02361</name>
</gene>
<dbReference type="NCBIfam" id="TIGR00444">
    <property type="entry name" value="mazG"/>
    <property type="match status" value="1"/>
</dbReference>
<keyword evidence="2" id="KW-0378">Hydrolase</keyword>
<dbReference type="OrthoDB" id="9808939at2"/>
<dbReference type="Pfam" id="PF03819">
    <property type="entry name" value="MazG"/>
    <property type="match status" value="2"/>
</dbReference>
<protein>
    <submittedName>
        <fullName evidence="2">Nucleoside triphosphate pyrophosphohydrolase</fullName>
        <ecNumber evidence="2">3.6.1.8</ecNumber>
    </submittedName>
</protein>
<evidence type="ECO:0000313" key="2">
    <source>
        <dbReference type="EMBL" id="OHT20363.1"/>
    </source>
</evidence>
<dbReference type="GO" id="GO:0046047">
    <property type="term" value="P:TTP catabolic process"/>
    <property type="evidence" value="ECO:0007669"/>
    <property type="project" value="TreeGrafter"/>
</dbReference>
<dbReference type="GO" id="GO:0046052">
    <property type="term" value="P:UTP catabolic process"/>
    <property type="evidence" value="ECO:0007669"/>
    <property type="project" value="TreeGrafter"/>
</dbReference>
<organism evidence="2 3">
    <name type="scientific">Edaphosphingomonas haloaromaticamans</name>
    <dbReference type="NCBI Taxonomy" id="653954"/>
    <lineage>
        <taxon>Bacteria</taxon>
        <taxon>Pseudomonadati</taxon>
        <taxon>Pseudomonadota</taxon>
        <taxon>Alphaproteobacteria</taxon>
        <taxon>Sphingomonadales</taxon>
        <taxon>Rhizorhabdaceae</taxon>
        <taxon>Edaphosphingomonas</taxon>
    </lineage>
</organism>
<reference evidence="2 3" key="1">
    <citation type="submission" date="2016-09" db="EMBL/GenBank/DDBJ databases">
        <title>Metabolic pathway, cell adaptation mechanisms and a novel monoxygenase revealed through proteogenomic-transcription analysis of a Sphingomonas haloaromaticamans strain degrading the fungicide ortho-phenylphenol.</title>
        <authorList>
            <person name="Perruchon C."/>
            <person name="Papadopoulou E.S."/>
            <person name="Rousidou C."/>
            <person name="Vasileiadis S."/>
            <person name="Tanou G."/>
            <person name="Amoutzias G."/>
            <person name="Molassiotis A."/>
            <person name="Karpouzas D.G."/>
        </authorList>
    </citation>
    <scope>NUCLEOTIDE SEQUENCE [LARGE SCALE GENOMIC DNA]</scope>
    <source>
        <strain evidence="2 3">P3</strain>
    </source>
</reference>
<dbReference type="AlphaFoldDB" id="A0A1S1HGL1"/>
<dbReference type="InterPro" id="IPR048011">
    <property type="entry name" value="NTP-PPase_MazG-like_C"/>
</dbReference>
<dbReference type="CDD" id="cd11529">
    <property type="entry name" value="NTP-PPase_MazG_Cterm"/>
    <property type="match status" value="1"/>
</dbReference>
<proteinExistence type="predicted"/>
<feature type="domain" description="NTP pyrophosphohydrolase MazG-like" evidence="1">
    <location>
        <begin position="161"/>
        <end position="212"/>
    </location>
</feature>
<dbReference type="SUPFAM" id="SSF101386">
    <property type="entry name" value="all-alpha NTP pyrophosphatases"/>
    <property type="match status" value="2"/>
</dbReference>
<dbReference type="NCBIfam" id="NF007113">
    <property type="entry name" value="PRK09562.1"/>
    <property type="match status" value="1"/>
</dbReference>
<dbReference type="GO" id="GO:0046081">
    <property type="term" value="P:dUTP catabolic process"/>
    <property type="evidence" value="ECO:0007669"/>
    <property type="project" value="TreeGrafter"/>
</dbReference>
<name>A0A1S1HGL1_9SPHN</name>
<comment type="caution">
    <text evidence="2">The sequence shown here is derived from an EMBL/GenBank/DDBJ whole genome shotgun (WGS) entry which is preliminary data.</text>
</comment>
<evidence type="ECO:0000259" key="1">
    <source>
        <dbReference type="Pfam" id="PF03819"/>
    </source>
</evidence>